<feature type="domain" description="Timeless N-terminal" evidence="6">
    <location>
        <begin position="1"/>
        <end position="201"/>
    </location>
</feature>
<dbReference type="Pfam" id="PF04821">
    <property type="entry name" value="TIMELESS"/>
    <property type="match status" value="1"/>
</dbReference>
<evidence type="ECO:0000313" key="8">
    <source>
        <dbReference type="Proteomes" id="UP000716291"/>
    </source>
</evidence>
<dbReference type="GO" id="GO:0003677">
    <property type="term" value="F:DNA binding"/>
    <property type="evidence" value="ECO:0007669"/>
    <property type="project" value="TreeGrafter"/>
</dbReference>
<dbReference type="InterPro" id="IPR044998">
    <property type="entry name" value="Timeless"/>
</dbReference>
<dbReference type="InterPro" id="IPR006906">
    <property type="entry name" value="Timeless_N"/>
</dbReference>
<feature type="compositionally biased region" description="Acidic residues" evidence="5">
    <location>
        <begin position="489"/>
        <end position="518"/>
    </location>
</feature>
<keyword evidence="2" id="KW-0236">DNA replication inhibitor</keyword>
<dbReference type="GO" id="GO:0000076">
    <property type="term" value="P:DNA replication checkpoint signaling"/>
    <property type="evidence" value="ECO:0007669"/>
    <property type="project" value="TreeGrafter"/>
</dbReference>
<evidence type="ECO:0000256" key="4">
    <source>
        <dbReference type="ARBA" id="ARBA00023306"/>
    </source>
</evidence>
<evidence type="ECO:0000259" key="6">
    <source>
        <dbReference type="Pfam" id="PF04821"/>
    </source>
</evidence>
<evidence type="ECO:0000256" key="3">
    <source>
        <dbReference type="ARBA" id="ARBA00023242"/>
    </source>
</evidence>
<dbReference type="AlphaFoldDB" id="A0A9P6X2I4"/>
<evidence type="ECO:0000256" key="1">
    <source>
        <dbReference type="ARBA" id="ARBA00004123"/>
    </source>
</evidence>
<keyword evidence="4" id="KW-0131">Cell cycle</keyword>
<keyword evidence="3" id="KW-0539">Nucleus</keyword>
<organism evidence="7 8">
    <name type="scientific">Rhizopus oryzae</name>
    <name type="common">Mucormycosis agent</name>
    <name type="synonym">Rhizopus arrhizus var. delemar</name>
    <dbReference type="NCBI Taxonomy" id="64495"/>
    <lineage>
        <taxon>Eukaryota</taxon>
        <taxon>Fungi</taxon>
        <taxon>Fungi incertae sedis</taxon>
        <taxon>Mucoromycota</taxon>
        <taxon>Mucoromycotina</taxon>
        <taxon>Mucoromycetes</taxon>
        <taxon>Mucorales</taxon>
        <taxon>Mucorineae</taxon>
        <taxon>Rhizopodaceae</taxon>
        <taxon>Rhizopus</taxon>
    </lineage>
</organism>
<evidence type="ECO:0000256" key="2">
    <source>
        <dbReference type="ARBA" id="ARBA00022880"/>
    </source>
</evidence>
<evidence type="ECO:0000256" key="5">
    <source>
        <dbReference type="SAM" id="MobiDB-lite"/>
    </source>
</evidence>
<evidence type="ECO:0000313" key="7">
    <source>
        <dbReference type="EMBL" id="KAG1303884.1"/>
    </source>
</evidence>
<accession>A0A9P6X2I4</accession>
<proteinExistence type="predicted"/>
<dbReference type="PANTHER" id="PTHR22940:SF4">
    <property type="entry name" value="PROTEIN TIMELESS HOMOLOG"/>
    <property type="match status" value="1"/>
</dbReference>
<dbReference type="OrthoDB" id="310853at2759"/>
<comment type="caution">
    <text evidence="7">The sequence shown here is derived from an EMBL/GenBank/DDBJ whole genome shotgun (WGS) entry which is preliminary data.</text>
</comment>
<dbReference type="GO" id="GO:0031298">
    <property type="term" value="C:replication fork protection complex"/>
    <property type="evidence" value="ECO:0007669"/>
    <property type="project" value="TreeGrafter"/>
</dbReference>
<feature type="compositionally biased region" description="Basic residues" evidence="5">
    <location>
        <begin position="466"/>
        <end position="481"/>
    </location>
</feature>
<dbReference type="EMBL" id="JAANQT010001816">
    <property type="protein sequence ID" value="KAG1303884.1"/>
    <property type="molecule type" value="Genomic_DNA"/>
</dbReference>
<feature type="region of interest" description="Disordered" evidence="5">
    <location>
        <begin position="466"/>
        <end position="520"/>
    </location>
</feature>
<reference evidence="7" key="1">
    <citation type="journal article" date="2020" name="Microb. Genom.">
        <title>Genetic diversity of clinical and environmental Mucorales isolates obtained from an investigation of mucormycosis cases among solid organ transplant recipients.</title>
        <authorList>
            <person name="Nguyen M.H."/>
            <person name="Kaul D."/>
            <person name="Muto C."/>
            <person name="Cheng S.J."/>
            <person name="Richter R.A."/>
            <person name="Bruno V.M."/>
            <person name="Liu G."/>
            <person name="Beyhan S."/>
            <person name="Sundermann A.J."/>
            <person name="Mounaud S."/>
            <person name="Pasculle A.W."/>
            <person name="Nierman W.C."/>
            <person name="Driscoll E."/>
            <person name="Cumbie R."/>
            <person name="Clancy C.J."/>
            <person name="Dupont C.L."/>
        </authorList>
    </citation>
    <scope>NUCLEOTIDE SEQUENCE</scope>
    <source>
        <strain evidence="7">GL11</strain>
    </source>
</reference>
<dbReference type="GO" id="GO:0006281">
    <property type="term" value="P:DNA repair"/>
    <property type="evidence" value="ECO:0007669"/>
    <property type="project" value="TreeGrafter"/>
</dbReference>
<dbReference type="PANTHER" id="PTHR22940">
    <property type="entry name" value="TIMEOUT/TIMELESS-2"/>
    <property type="match status" value="1"/>
</dbReference>
<comment type="subcellular location">
    <subcellularLocation>
        <location evidence="1">Nucleus</location>
    </subcellularLocation>
</comment>
<dbReference type="GO" id="GO:0043111">
    <property type="term" value="P:replication fork arrest"/>
    <property type="evidence" value="ECO:0007669"/>
    <property type="project" value="TreeGrafter"/>
</dbReference>
<sequence>MTWPVEKSLNNDDEEEQHDPNMIDCYRKYKLGLLQPGVFEVILSLIEPAVRIPYRERSIRDNTMIRLVLYLFRNLAAIPDLNMLLSGTAEQIKMSHMQESLMIRFYESDVIELLLTISSNSTNRQDSSEWNVLVLEILYNLLEHVDPKSVFEYRHETDHKKAELHELSSKLSDLLRSENDRKKQKHTHAPSRHNRFGGTYILEDWEGNRLVSHKQQAGYADLSELVDGEKKENRVGVKRKLADPIKPRKVYQNPRALMYLKATAQSFLESCFNAFFSSILKDMKREDKKIVSKDYTRYYFCMRWFLQYHLYEKKQSRLRKENTINLPLRREQEEDSGAMLDNKIYDFDLVANAFDMGTILYCLQRIRIKVDDKSWFEVQVIVDCFRQMLASLYEMSQSEEEEYRDAADHIQSNIYYDQSILDLLHSLVKTYRNQSIQYLKTVTMLTHVLLKMLEHYSKTKKTLFIRKKKSKRSPQKKKNKKKEPSREEGIEEDIEEDAQMEDTDVRESEEEEEEEDENSMTYNEHVFKFESFEKKYISEDIINAYCTLLEGYKDLEPEYIHYITSFFHRMIVKRNAEYLFWKLPVMELFNRIMLHSSRFPRTEAHAQLKELIRYSTRQFFKYASIYPLLFVEALVPSIKTNVSELQTFISKSKPQEQEEET</sequence>
<gene>
    <name evidence="7" type="ORF">G6F64_009682</name>
</gene>
<dbReference type="Proteomes" id="UP000716291">
    <property type="component" value="Unassembled WGS sequence"/>
</dbReference>
<protein>
    <recommendedName>
        <fullName evidence="6">Timeless N-terminal domain-containing protein</fullName>
    </recommendedName>
</protein>
<name>A0A9P6X2I4_RHIOR</name>
<keyword evidence="8" id="KW-1185">Reference proteome</keyword>